<dbReference type="RefSeq" id="WP_189041985.1">
    <property type="nucleotide sequence ID" value="NZ_BMJQ01000001.1"/>
</dbReference>
<reference evidence="1" key="1">
    <citation type="journal article" date="2014" name="Int. J. Syst. Evol. Microbiol.">
        <title>Complete genome sequence of Corynebacterium casei LMG S-19264T (=DSM 44701T), isolated from a smear-ripened cheese.</title>
        <authorList>
            <consortium name="US DOE Joint Genome Institute (JGI-PGF)"/>
            <person name="Walter F."/>
            <person name="Albersmeier A."/>
            <person name="Kalinowski J."/>
            <person name="Ruckert C."/>
        </authorList>
    </citation>
    <scope>NUCLEOTIDE SEQUENCE</scope>
    <source>
        <strain evidence="1">CGMCC 1.15725</strain>
    </source>
</reference>
<organism evidence="1 2">
    <name type="scientific">Aliidongia dinghuensis</name>
    <dbReference type="NCBI Taxonomy" id="1867774"/>
    <lineage>
        <taxon>Bacteria</taxon>
        <taxon>Pseudomonadati</taxon>
        <taxon>Pseudomonadota</taxon>
        <taxon>Alphaproteobacteria</taxon>
        <taxon>Rhodospirillales</taxon>
        <taxon>Dongiaceae</taxon>
        <taxon>Aliidongia</taxon>
    </lineage>
</organism>
<dbReference type="Proteomes" id="UP000646365">
    <property type="component" value="Unassembled WGS sequence"/>
</dbReference>
<evidence type="ECO:0000313" key="1">
    <source>
        <dbReference type="EMBL" id="GGF02070.1"/>
    </source>
</evidence>
<evidence type="ECO:0000313" key="2">
    <source>
        <dbReference type="Proteomes" id="UP000646365"/>
    </source>
</evidence>
<reference evidence="1" key="2">
    <citation type="submission" date="2020-09" db="EMBL/GenBank/DDBJ databases">
        <authorList>
            <person name="Sun Q."/>
            <person name="Zhou Y."/>
        </authorList>
    </citation>
    <scope>NUCLEOTIDE SEQUENCE</scope>
    <source>
        <strain evidence="1">CGMCC 1.15725</strain>
    </source>
</reference>
<dbReference type="InterPro" id="IPR007709">
    <property type="entry name" value="N-FG_amidohydro"/>
</dbReference>
<comment type="caution">
    <text evidence="1">The sequence shown here is derived from an EMBL/GenBank/DDBJ whole genome shotgun (WGS) entry which is preliminary data.</text>
</comment>
<accession>A0A8J2YP89</accession>
<name>A0A8J2YP89_9PROT</name>
<keyword evidence="2" id="KW-1185">Reference proteome</keyword>
<sequence length="301" mass="32721">MHGTAPAPPAVAAVPPVAVQPYEILPPTAPRRALVVASPHSGDHYPDEFLAASRLDALTLRKSEDCFVDEICAAAPSLGAPLLCALFPRAFVDCNREPWELDPQMFEDALPDFVNCQSPRVAVGLGTIARLVADGEAIYRRKLRFAEAATRIESCYHPYHAALAGLVDETVAEFGCCILVDAHSMPSIGVGPGATRTRRRVDMVLGDRMGSACHPLVIEIAERVLRGRGYQVVRNTPYAGGFTTRHYGRPDEGRHALQIELNRALYMDERSLARKPFLATLRDDIGAVFQALAAIEPDALT</sequence>
<dbReference type="Pfam" id="PF05013">
    <property type="entry name" value="FGase"/>
    <property type="match status" value="1"/>
</dbReference>
<dbReference type="AlphaFoldDB" id="A0A8J2YP89"/>
<dbReference type="Gene3D" id="3.40.630.40">
    <property type="entry name" value="Zn-dependent exopeptidases"/>
    <property type="match status" value="1"/>
</dbReference>
<dbReference type="SUPFAM" id="SSF53187">
    <property type="entry name" value="Zn-dependent exopeptidases"/>
    <property type="match status" value="1"/>
</dbReference>
<dbReference type="EMBL" id="BMJQ01000001">
    <property type="protein sequence ID" value="GGF02070.1"/>
    <property type="molecule type" value="Genomic_DNA"/>
</dbReference>
<proteinExistence type="predicted"/>
<protein>
    <submittedName>
        <fullName evidence="1">N-formylglutamate amidohydrolase</fullName>
    </submittedName>
</protein>
<gene>
    <name evidence="1" type="ORF">GCM10011611_04480</name>
</gene>